<feature type="signal peptide" evidence="2">
    <location>
        <begin position="1"/>
        <end position="15"/>
    </location>
</feature>
<accession>A0A0M9GLV0</accession>
<dbReference type="InterPro" id="IPR004682">
    <property type="entry name" value="TRAP_DctP"/>
</dbReference>
<dbReference type="PIRSF" id="PIRSF006470">
    <property type="entry name" value="DctB"/>
    <property type="match status" value="1"/>
</dbReference>
<evidence type="ECO:0000256" key="2">
    <source>
        <dbReference type="SAM" id="SignalP"/>
    </source>
</evidence>
<name>A0A0M9GLV0_9HYPH</name>
<keyword evidence="1 2" id="KW-0732">Signal</keyword>
<dbReference type="AlphaFoldDB" id="A0A0M9GLV0"/>
<feature type="chain" id="PRO_5012904281" description="C4-dicarboxylate ABC transporter" evidence="2">
    <location>
        <begin position="16"/>
        <end position="319"/>
    </location>
</feature>
<protein>
    <recommendedName>
        <fullName evidence="5">C4-dicarboxylate ABC transporter</fullName>
    </recommendedName>
</protein>
<dbReference type="InterPro" id="IPR038404">
    <property type="entry name" value="TRAP_DctP_sf"/>
</dbReference>
<organism evidence="3 4">
    <name type="scientific">Ahrensia marina</name>
    <dbReference type="NCBI Taxonomy" id="1514904"/>
    <lineage>
        <taxon>Bacteria</taxon>
        <taxon>Pseudomonadati</taxon>
        <taxon>Pseudomonadota</taxon>
        <taxon>Alphaproteobacteria</taxon>
        <taxon>Hyphomicrobiales</taxon>
        <taxon>Ahrensiaceae</taxon>
        <taxon>Ahrensia</taxon>
    </lineage>
</organism>
<dbReference type="Gene3D" id="3.40.190.170">
    <property type="entry name" value="Bacterial extracellular solute-binding protein, family 7"/>
    <property type="match status" value="1"/>
</dbReference>
<dbReference type="NCBIfam" id="NF037995">
    <property type="entry name" value="TRAP_S1"/>
    <property type="match status" value="1"/>
</dbReference>
<sequence length="319" mass="35060">MAALFAASASATALAADYEIRIGHVTSDKEPVHQAIEQFSKNVEEMTDGRVTFQIFPNAQLGSNPEVYEQMRAGAPIITVSDPGYLSDFVADFGVLGGPYLMEDPRDFSKLIASDLYADMKDSLRAESDIELLSLNWLFGSRHMLSDKAISNPEDIAGMTFRTPPNAMWVETFDAMGARPTQLAWAEVYSGLSAGVVEGAEAPLPSLYGAKLYEVKKTISLTGHFKGFTGLVINSGYFSTLPEDIQKILSEQAIAAGEFMTDLMLTSEEEWIEKLEAEGVTFNRDVDVAAFQEKTAEVYTKFPDWTPGLYDEVRAILDN</sequence>
<gene>
    <name evidence="3" type="ORF">SU32_11470</name>
</gene>
<dbReference type="NCBIfam" id="TIGR00787">
    <property type="entry name" value="dctP"/>
    <property type="match status" value="1"/>
</dbReference>
<evidence type="ECO:0000313" key="4">
    <source>
        <dbReference type="Proteomes" id="UP000038011"/>
    </source>
</evidence>
<dbReference type="InterPro" id="IPR018389">
    <property type="entry name" value="DctP_fam"/>
</dbReference>
<dbReference type="CDD" id="cd13669">
    <property type="entry name" value="PBP2_TRAP_TM0322_like"/>
    <property type="match status" value="1"/>
</dbReference>
<dbReference type="GO" id="GO:0055085">
    <property type="term" value="P:transmembrane transport"/>
    <property type="evidence" value="ECO:0007669"/>
    <property type="project" value="InterPro"/>
</dbReference>
<evidence type="ECO:0008006" key="5">
    <source>
        <dbReference type="Google" id="ProtNLM"/>
    </source>
</evidence>
<comment type="caution">
    <text evidence="3">The sequence shown here is derived from an EMBL/GenBank/DDBJ whole genome shotgun (WGS) entry which is preliminary data.</text>
</comment>
<dbReference type="PANTHER" id="PTHR33376:SF3">
    <property type="entry name" value="C4-DICARBOXYLATE-BINDING PROTEIN"/>
    <property type="match status" value="1"/>
</dbReference>
<keyword evidence="4" id="KW-1185">Reference proteome</keyword>
<evidence type="ECO:0000313" key="3">
    <source>
        <dbReference type="EMBL" id="KPB00877.1"/>
    </source>
</evidence>
<proteinExistence type="predicted"/>
<dbReference type="Proteomes" id="UP000038011">
    <property type="component" value="Unassembled WGS sequence"/>
</dbReference>
<dbReference type="PANTHER" id="PTHR33376">
    <property type="match status" value="1"/>
</dbReference>
<dbReference type="EMBL" id="JXMU01000016">
    <property type="protein sequence ID" value="KPB00877.1"/>
    <property type="molecule type" value="Genomic_DNA"/>
</dbReference>
<dbReference type="STRING" id="1514904.SU32_11470"/>
<evidence type="ECO:0000256" key="1">
    <source>
        <dbReference type="ARBA" id="ARBA00022729"/>
    </source>
</evidence>
<dbReference type="GO" id="GO:0030288">
    <property type="term" value="C:outer membrane-bounded periplasmic space"/>
    <property type="evidence" value="ECO:0007669"/>
    <property type="project" value="InterPro"/>
</dbReference>
<dbReference type="PATRIC" id="fig|1514904.3.peg.1137"/>
<reference evidence="3 4" key="1">
    <citation type="submission" date="2015-01" db="EMBL/GenBank/DDBJ databases">
        <title>Ahrensia donghaiensis sp. nov., a novel dimethylsulphoniopropionate-cleavage bacterium isolated from seawater and emended descriptions of the genus Ahrensia and Ahrensia kielensis.</title>
        <authorList>
            <person name="Liu J."/>
        </authorList>
    </citation>
    <scope>NUCLEOTIDE SEQUENCE [LARGE SCALE GENOMIC DNA]</scope>
    <source>
        <strain evidence="3 4">LZD062</strain>
    </source>
</reference>
<dbReference type="Pfam" id="PF03480">
    <property type="entry name" value="DctP"/>
    <property type="match status" value="1"/>
</dbReference>